<dbReference type="Gene3D" id="3.40.50.1110">
    <property type="entry name" value="SGNH hydrolase"/>
    <property type="match status" value="1"/>
</dbReference>
<dbReference type="PANTHER" id="PTHR22835">
    <property type="entry name" value="ZINC FINGER FYVE DOMAIN CONTAINING PROTEIN"/>
    <property type="match status" value="1"/>
</dbReference>
<evidence type="ECO:0000313" key="3">
    <source>
        <dbReference type="EMBL" id="ONK57793.1"/>
    </source>
</evidence>
<dbReference type="Pfam" id="PF00657">
    <property type="entry name" value="Lipase_GDSL"/>
    <property type="match status" value="1"/>
</dbReference>
<proteinExistence type="inferred from homology"/>
<protein>
    <submittedName>
        <fullName evidence="3">Uncharacterized protein</fullName>
    </submittedName>
</protein>
<gene>
    <name evidence="3" type="ORF">A4U43_C09F4150</name>
</gene>
<dbReference type="EMBL" id="CM007389">
    <property type="protein sequence ID" value="ONK57793.1"/>
    <property type="molecule type" value="Genomic_DNA"/>
</dbReference>
<dbReference type="GO" id="GO:0016788">
    <property type="term" value="F:hydrolase activity, acting on ester bonds"/>
    <property type="evidence" value="ECO:0007669"/>
    <property type="project" value="InterPro"/>
</dbReference>
<dbReference type="Gramene" id="ONK57793">
    <property type="protein sequence ID" value="ONK57793"/>
    <property type="gene ID" value="A4U43_C09F4150"/>
</dbReference>
<keyword evidence="2" id="KW-0325">Glycoprotein</keyword>
<evidence type="ECO:0000256" key="1">
    <source>
        <dbReference type="ARBA" id="ARBA00008668"/>
    </source>
</evidence>
<dbReference type="InterPro" id="IPR036514">
    <property type="entry name" value="SGNH_hydro_sf"/>
</dbReference>
<evidence type="ECO:0000256" key="2">
    <source>
        <dbReference type="ARBA" id="ARBA00023180"/>
    </source>
</evidence>
<reference evidence="4" key="1">
    <citation type="journal article" date="2017" name="Nat. Commun.">
        <title>The asparagus genome sheds light on the origin and evolution of a young Y chromosome.</title>
        <authorList>
            <person name="Harkess A."/>
            <person name="Zhou J."/>
            <person name="Xu C."/>
            <person name="Bowers J.E."/>
            <person name="Van der Hulst R."/>
            <person name="Ayyampalayam S."/>
            <person name="Mercati F."/>
            <person name="Riccardi P."/>
            <person name="McKain M.R."/>
            <person name="Kakrana A."/>
            <person name="Tang H."/>
            <person name="Ray J."/>
            <person name="Groenendijk J."/>
            <person name="Arikit S."/>
            <person name="Mathioni S.M."/>
            <person name="Nakano M."/>
            <person name="Shan H."/>
            <person name="Telgmann-Rauber A."/>
            <person name="Kanno A."/>
            <person name="Yue Z."/>
            <person name="Chen H."/>
            <person name="Li W."/>
            <person name="Chen Y."/>
            <person name="Xu X."/>
            <person name="Zhang Y."/>
            <person name="Luo S."/>
            <person name="Chen H."/>
            <person name="Gao J."/>
            <person name="Mao Z."/>
            <person name="Pires J.C."/>
            <person name="Luo M."/>
            <person name="Kudrna D."/>
            <person name="Wing R.A."/>
            <person name="Meyers B.C."/>
            <person name="Yi K."/>
            <person name="Kong H."/>
            <person name="Lavrijsen P."/>
            <person name="Sunseri F."/>
            <person name="Falavigna A."/>
            <person name="Ye Y."/>
            <person name="Leebens-Mack J.H."/>
            <person name="Chen G."/>
        </authorList>
    </citation>
    <scope>NUCLEOTIDE SEQUENCE [LARGE SCALE GENOMIC DNA]</scope>
    <source>
        <strain evidence="4">cv. DH0086</strain>
    </source>
</reference>
<accession>A0A5P1E708</accession>
<dbReference type="AlphaFoldDB" id="A0A5P1E708"/>
<sequence>METVVGLRRELPLASFTYVDIYSVKYLLISQAQKYGFEKPLAACCGYGGGAYNFDFNVRCGDTGSVDGREVLLGKSCEDPSKRIIWDGIHYTEAANRWVFGQISGGKFSDPPNSLKMACHR</sequence>
<dbReference type="InterPro" id="IPR001087">
    <property type="entry name" value="GDSL"/>
</dbReference>
<keyword evidence="4" id="KW-1185">Reference proteome</keyword>
<dbReference type="Proteomes" id="UP000243459">
    <property type="component" value="Chromosome 9"/>
</dbReference>
<evidence type="ECO:0000313" key="4">
    <source>
        <dbReference type="Proteomes" id="UP000243459"/>
    </source>
</evidence>
<name>A0A5P1E708_ASPOF</name>
<comment type="similarity">
    <text evidence="1">Belongs to the 'GDSL' lipolytic enzyme family.</text>
</comment>
<organism evidence="3 4">
    <name type="scientific">Asparagus officinalis</name>
    <name type="common">Garden asparagus</name>
    <dbReference type="NCBI Taxonomy" id="4686"/>
    <lineage>
        <taxon>Eukaryota</taxon>
        <taxon>Viridiplantae</taxon>
        <taxon>Streptophyta</taxon>
        <taxon>Embryophyta</taxon>
        <taxon>Tracheophyta</taxon>
        <taxon>Spermatophyta</taxon>
        <taxon>Magnoliopsida</taxon>
        <taxon>Liliopsida</taxon>
        <taxon>Asparagales</taxon>
        <taxon>Asparagaceae</taxon>
        <taxon>Asparagoideae</taxon>
        <taxon>Asparagus</taxon>
    </lineage>
</organism>
<dbReference type="OMA" id="HERNTHV"/>
<dbReference type="PANTHER" id="PTHR22835:SF117">
    <property type="entry name" value="GDSL-LIKE LIPASE_ACYLHYDROLASE"/>
    <property type="match status" value="1"/>
</dbReference>